<name>A0AAV1RF74_9ROSI</name>
<gene>
    <name evidence="1" type="ORF">DCAF_LOCUS8796</name>
</gene>
<sequence>MVQWHLSLSPSIFVSPTGLGSVFKGAISSWFLEFEGGWSGGFGGYVSSPEREVVEACFKAGFRGFGKHVSRVETLELWDSEGSNKGERERAGEASLGVIGPLLIGEVWLGATSYRARGSSDEGGYGLYGRGKLAGEKELG</sequence>
<dbReference type="AlphaFoldDB" id="A0AAV1RF74"/>
<dbReference type="EMBL" id="CAWUPB010000913">
    <property type="protein sequence ID" value="CAK7332079.1"/>
    <property type="molecule type" value="Genomic_DNA"/>
</dbReference>
<keyword evidence="2" id="KW-1185">Reference proteome</keyword>
<evidence type="ECO:0000313" key="1">
    <source>
        <dbReference type="EMBL" id="CAK7332079.1"/>
    </source>
</evidence>
<dbReference type="Proteomes" id="UP001314170">
    <property type="component" value="Unassembled WGS sequence"/>
</dbReference>
<reference evidence="1 2" key="1">
    <citation type="submission" date="2024-01" db="EMBL/GenBank/DDBJ databases">
        <authorList>
            <person name="Waweru B."/>
        </authorList>
    </citation>
    <scope>NUCLEOTIDE SEQUENCE [LARGE SCALE GENOMIC DNA]</scope>
</reference>
<organism evidence="1 2">
    <name type="scientific">Dovyalis caffra</name>
    <dbReference type="NCBI Taxonomy" id="77055"/>
    <lineage>
        <taxon>Eukaryota</taxon>
        <taxon>Viridiplantae</taxon>
        <taxon>Streptophyta</taxon>
        <taxon>Embryophyta</taxon>
        <taxon>Tracheophyta</taxon>
        <taxon>Spermatophyta</taxon>
        <taxon>Magnoliopsida</taxon>
        <taxon>eudicotyledons</taxon>
        <taxon>Gunneridae</taxon>
        <taxon>Pentapetalae</taxon>
        <taxon>rosids</taxon>
        <taxon>fabids</taxon>
        <taxon>Malpighiales</taxon>
        <taxon>Salicaceae</taxon>
        <taxon>Flacourtieae</taxon>
        <taxon>Dovyalis</taxon>
    </lineage>
</organism>
<comment type="caution">
    <text evidence="1">The sequence shown here is derived from an EMBL/GenBank/DDBJ whole genome shotgun (WGS) entry which is preliminary data.</text>
</comment>
<evidence type="ECO:0000313" key="2">
    <source>
        <dbReference type="Proteomes" id="UP001314170"/>
    </source>
</evidence>
<proteinExistence type="predicted"/>
<accession>A0AAV1RF74</accession>
<protein>
    <submittedName>
        <fullName evidence="1">Uncharacterized protein</fullName>
    </submittedName>
</protein>